<evidence type="ECO:0008006" key="3">
    <source>
        <dbReference type="Google" id="ProtNLM"/>
    </source>
</evidence>
<organism evidence="2">
    <name type="scientific">Phaeomonas parva</name>
    <dbReference type="NCBI Taxonomy" id="124430"/>
    <lineage>
        <taxon>Eukaryota</taxon>
        <taxon>Sar</taxon>
        <taxon>Stramenopiles</taxon>
        <taxon>Ochrophyta</taxon>
        <taxon>Pinguiophyceae</taxon>
        <taxon>Pinguiochrysidales</taxon>
        <taxon>Pinguiochrysidaceae</taxon>
        <taxon>Phaeomonas</taxon>
    </lineage>
</organism>
<dbReference type="EMBL" id="HBGJ01022419">
    <property type="protein sequence ID" value="CAD9256067.1"/>
    <property type="molecule type" value="Transcribed_RNA"/>
</dbReference>
<name>A0A7S1XRD1_9STRA</name>
<feature type="region of interest" description="Disordered" evidence="1">
    <location>
        <begin position="85"/>
        <end position="119"/>
    </location>
</feature>
<reference evidence="2" key="1">
    <citation type="submission" date="2021-01" db="EMBL/GenBank/DDBJ databases">
        <authorList>
            <person name="Corre E."/>
            <person name="Pelletier E."/>
            <person name="Niang G."/>
            <person name="Scheremetjew M."/>
            <person name="Finn R."/>
            <person name="Kale V."/>
            <person name="Holt S."/>
            <person name="Cochrane G."/>
            <person name="Meng A."/>
            <person name="Brown T."/>
            <person name="Cohen L."/>
        </authorList>
    </citation>
    <scope>NUCLEOTIDE SEQUENCE</scope>
    <source>
        <strain evidence="2">CCMP2877</strain>
    </source>
</reference>
<evidence type="ECO:0000313" key="2">
    <source>
        <dbReference type="EMBL" id="CAD9256067.1"/>
    </source>
</evidence>
<accession>A0A7S1XRD1</accession>
<gene>
    <name evidence="2" type="ORF">PPAR1163_LOCUS14438</name>
</gene>
<sequence>MTHQGFILLGEVTHCEASTAGASSGELMTIELQTPTRTWFLSPDGAEFQLWLSLFRDRISTKDAITRQSAALEAAALGYERLSTLSRSSEEWGPDATLPATPLRARASTRLGLGSRLGR</sequence>
<proteinExistence type="predicted"/>
<protein>
    <recommendedName>
        <fullName evidence="3">PH domain-containing protein</fullName>
    </recommendedName>
</protein>
<evidence type="ECO:0000256" key="1">
    <source>
        <dbReference type="SAM" id="MobiDB-lite"/>
    </source>
</evidence>
<dbReference type="AlphaFoldDB" id="A0A7S1XRD1"/>